<evidence type="ECO:0000256" key="5">
    <source>
        <dbReference type="ARBA" id="ARBA00022519"/>
    </source>
</evidence>
<dbReference type="Pfam" id="PF25944">
    <property type="entry name" value="Beta-barrel_RND"/>
    <property type="match status" value="1"/>
</dbReference>
<keyword evidence="7" id="KW-1133">Transmembrane helix</keyword>
<dbReference type="Gene3D" id="2.40.50.100">
    <property type="match status" value="1"/>
</dbReference>
<dbReference type="GO" id="GO:0015562">
    <property type="term" value="F:efflux transmembrane transporter activity"/>
    <property type="evidence" value="ECO:0007669"/>
    <property type="project" value="TreeGrafter"/>
</dbReference>
<comment type="subcellular location">
    <subcellularLocation>
        <location evidence="1">Cell membrane</location>
    </subcellularLocation>
</comment>
<keyword evidence="13" id="KW-1185">Reference proteome</keyword>
<keyword evidence="5" id="KW-0997">Cell inner membrane</keyword>
<dbReference type="AlphaFoldDB" id="A0A1W6ZUS4"/>
<dbReference type="InterPro" id="IPR058626">
    <property type="entry name" value="MdtA-like_b-barrel"/>
</dbReference>
<feature type="domain" description="Multidrug resistance protein MdtA-like C-terminal permuted SH3" evidence="11">
    <location>
        <begin position="320"/>
        <end position="378"/>
    </location>
</feature>
<name>A0A1W6ZUS4_9HYPH</name>
<gene>
    <name evidence="12" type="ORF">CAK95_19550</name>
</gene>
<dbReference type="GO" id="GO:1990281">
    <property type="term" value="C:efflux pump complex"/>
    <property type="evidence" value="ECO:0007669"/>
    <property type="project" value="TreeGrafter"/>
</dbReference>
<dbReference type="Pfam" id="PF25917">
    <property type="entry name" value="BSH_RND"/>
    <property type="match status" value="1"/>
</dbReference>
<evidence type="ECO:0000259" key="11">
    <source>
        <dbReference type="Pfam" id="PF25967"/>
    </source>
</evidence>
<evidence type="ECO:0000256" key="7">
    <source>
        <dbReference type="SAM" id="Phobius"/>
    </source>
</evidence>
<dbReference type="Proteomes" id="UP000194137">
    <property type="component" value="Chromosome"/>
</dbReference>
<proteinExistence type="inferred from homology"/>
<evidence type="ECO:0000256" key="3">
    <source>
        <dbReference type="ARBA" id="ARBA00022448"/>
    </source>
</evidence>
<dbReference type="Gene3D" id="2.40.420.20">
    <property type="match status" value="1"/>
</dbReference>
<evidence type="ECO:0000256" key="2">
    <source>
        <dbReference type="ARBA" id="ARBA00009477"/>
    </source>
</evidence>
<dbReference type="PANTHER" id="PTHR30469:SF12">
    <property type="entry name" value="MULTIDRUG RESISTANCE PROTEIN MDTA"/>
    <property type="match status" value="1"/>
</dbReference>
<dbReference type="KEGG" id="psin:CAK95_19550"/>
<evidence type="ECO:0000256" key="4">
    <source>
        <dbReference type="ARBA" id="ARBA00022475"/>
    </source>
</evidence>
<dbReference type="Gene3D" id="2.40.30.170">
    <property type="match status" value="1"/>
</dbReference>
<dbReference type="InterPro" id="IPR006143">
    <property type="entry name" value="RND_pump_MFP"/>
</dbReference>
<dbReference type="Gene3D" id="1.10.287.470">
    <property type="entry name" value="Helix hairpin bin"/>
    <property type="match status" value="1"/>
</dbReference>
<dbReference type="NCBIfam" id="TIGR01730">
    <property type="entry name" value="RND_mfp"/>
    <property type="match status" value="1"/>
</dbReference>
<dbReference type="InterPro" id="IPR058627">
    <property type="entry name" value="MdtA-like_C"/>
</dbReference>
<keyword evidence="4" id="KW-1003">Cell membrane</keyword>
<feature type="transmembrane region" description="Helical" evidence="7">
    <location>
        <begin position="25"/>
        <end position="43"/>
    </location>
</feature>
<sequence length="402" mass="42747">MSGFPSTGGSNGIADMSARNLYRKVLVLAGGAIAVTGLLYWQFAPSPPPQRSGGSQTRAPAPVSVATVKRQDVPIYLTGLGTVQASFTVAIRSEVDGKLQEVLFTEGQHVRKGDVLAKIDARLFQAALDQAAARKRQNVALLTGAEKDLARSKALAQKDIGTQQNVDQQQSKVDQLKASIEADMAAIATAQTQLDYTTITAPSDGRMGVRLVDPGNLIRVSDSGPIATLVLPQPAAVQFTLPARALPDIREAMAHGPVEVTAFDQDNSRVLGTGTILLIDNIINQATDMIRLKAMFANADDQLWPGQYVNARVLVTIKRNVLTIPSSAVQRGPRGLFTWIVTDKNTAEPRSLQVGPTSGDLTVVASGLSGEERVVTDGQYRLQRGGTVSITKQQTADARSGS</sequence>
<feature type="domain" description="Multidrug resistance protein MdtA-like barrel-sandwich hybrid" evidence="9">
    <location>
        <begin position="88"/>
        <end position="228"/>
    </location>
</feature>
<dbReference type="STRING" id="1235591.CAK95_19550"/>
<dbReference type="PANTHER" id="PTHR30469">
    <property type="entry name" value="MULTIDRUG RESISTANCE PROTEIN MDTA"/>
    <property type="match status" value="1"/>
</dbReference>
<dbReference type="Pfam" id="PF25876">
    <property type="entry name" value="HH_MFP_RND"/>
    <property type="match status" value="1"/>
</dbReference>
<dbReference type="InterPro" id="IPR058625">
    <property type="entry name" value="MdtA-like_BSH"/>
</dbReference>
<dbReference type="Pfam" id="PF25967">
    <property type="entry name" value="RND-MFP_C"/>
    <property type="match status" value="1"/>
</dbReference>
<evidence type="ECO:0000256" key="1">
    <source>
        <dbReference type="ARBA" id="ARBA00004236"/>
    </source>
</evidence>
<accession>A0A1W6ZUS4</accession>
<feature type="domain" description="Multidrug resistance protein MdtA-like beta-barrel" evidence="10">
    <location>
        <begin position="234"/>
        <end position="315"/>
    </location>
</feature>
<evidence type="ECO:0000313" key="13">
    <source>
        <dbReference type="Proteomes" id="UP000194137"/>
    </source>
</evidence>
<evidence type="ECO:0000259" key="10">
    <source>
        <dbReference type="Pfam" id="PF25944"/>
    </source>
</evidence>
<evidence type="ECO:0000259" key="8">
    <source>
        <dbReference type="Pfam" id="PF25876"/>
    </source>
</evidence>
<organism evidence="12 13">
    <name type="scientific">Pseudorhodoplanes sinuspersici</name>
    <dbReference type="NCBI Taxonomy" id="1235591"/>
    <lineage>
        <taxon>Bacteria</taxon>
        <taxon>Pseudomonadati</taxon>
        <taxon>Pseudomonadota</taxon>
        <taxon>Alphaproteobacteria</taxon>
        <taxon>Hyphomicrobiales</taxon>
        <taxon>Pseudorhodoplanes</taxon>
    </lineage>
</organism>
<evidence type="ECO:0000256" key="6">
    <source>
        <dbReference type="ARBA" id="ARBA00023136"/>
    </source>
</evidence>
<dbReference type="InterPro" id="IPR058624">
    <property type="entry name" value="MdtA-like_HH"/>
</dbReference>
<evidence type="ECO:0000313" key="12">
    <source>
        <dbReference type="EMBL" id="ARQ01046.1"/>
    </source>
</evidence>
<keyword evidence="7" id="KW-0812">Transmembrane</keyword>
<comment type="similarity">
    <text evidence="2">Belongs to the membrane fusion protein (MFP) (TC 8.A.1) family.</text>
</comment>
<keyword evidence="3" id="KW-0813">Transport</keyword>
<reference evidence="12 13" key="1">
    <citation type="submission" date="2017-05" db="EMBL/GenBank/DDBJ databases">
        <title>Full genome sequence of Pseudorhodoplanes sinuspersici.</title>
        <authorList>
            <person name="Dastgheib S.M.M."/>
            <person name="Shavandi M."/>
            <person name="Tirandaz H."/>
        </authorList>
    </citation>
    <scope>NUCLEOTIDE SEQUENCE [LARGE SCALE GENOMIC DNA]</scope>
    <source>
        <strain evidence="12 13">RIPI110</strain>
    </source>
</reference>
<feature type="domain" description="Multidrug resistance protein MdtA-like alpha-helical hairpin" evidence="8">
    <location>
        <begin position="128"/>
        <end position="197"/>
    </location>
</feature>
<keyword evidence="6 7" id="KW-0472">Membrane</keyword>
<protein>
    <submittedName>
        <fullName evidence="12">Uncharacterized protein</fullName>
    </submittedName>
</protein>
<evidence type="ECO:0000259" key="9">
    <source>
        <dbReference type="Pfam" id="PF25917"/>
    </source>
</evidence>
<dbReference type="EMBL" id="CP021112">
    <property type="protein sequence ID" value="ARQ01046.1"/>
    <property type="molecule type" value="Genomic_DNA"/>
</dbReference>
<dbReference type="SUPFAM" id="SSF111369">
    <property type="entry name" value="HlyD-like secretion proteins"/>
    <property type="match status" value="1"/>
</dbReference>